<dbReference type="InterPro" id="IPR003661">
    <property type="entry name" value="HisK_dim/P_dom"/>
</dbReference>
<dbReference type="Gene3D" id="3.30.450.20">
    <property type="entry name" value="PAS domain"/>
    <property type="match status" value="1"/>
</dbReference>
<evidence type="ECO:0000259" key="10">
    <source>
        <dbReference type="PROSITE" id="PS50109"/>
    </source>
</evidence>
<dbReference type="EC" id="2.7.13.3" evidence="2"/>
<keyword evidence="8" id="KW-0902">Two-component regulatory system</keyword>
<dbReference type="InterPro" id="IPR036890">
    <property type="entry name" value="HATPase_C_sf"/>
</dbReference>
<name>R4YPR1_OLEAN</name>
<dbReference type="Pfam" id="PF00512">
    <property type="entry name" value="HisKA"/>
    <property type="match status" value="1"/>
</dbReference>
<dbReference type="SMART" id="SM00388">
    <property type="entry name" value="HisKA"/>
    <property type="match status" value="1"/>
</dbReference>
<evidence type="ECO:0000256" key="3">
    <source>
        <dbReference type="ARBA" id="ARBA00022553"/>
    </source>
</evidence>
<dbReference type="KEGG" id="oai:OLEAN_C29700"/>
<evidence type="ECO:0000256" key="6">
    <source>
        <dbReference type="ARBA" id="ARBA00022777"/>
    </source>
</evidence>
<evidence type="ECO:0000256" key="4">
    <source>
        <dbReference type="ARBA" id="ARBA00022679"/>
    </source>
</evidence>
<reference evidence="12 13" key="1">
    <citation type="journal article" date="2013" name="Nat. Commun.">
        <title>Genome sequence and functional genomic analysis of the oil-degrading bacterium Oleispira antarctica.</title>
        <authorList>
            <person name="Kube M."/>
            <person name="Chernikova T.N."/>
            <person name="Al-Ramahi Y."/>
            <person name="Beloqui A."/>
            <person name="Lopez-Cortez N."/>
            <person name="Guazzaroni M.E."/>
            <person name="Heipieper H.J."/>
            <person name="Klages S."/>
            <person name="Kotsyurbenko O.R."/>
            <person name="Langer I."/>
            <person name="Nechitaylo T.Y."/>
            <person name="Lunsdorf H."/>
            <person name="Fernandez M."/>
            <person name="Juarez S."/>
            <person name="Ciordia S."/>
            <person name="Singer A."/>
            <person name="Kagan O."/>
            <person name="Egorova O."/>
            <person name="Petit P.A."/>
            <person name="Stogios P."/>
            <person name="Kim Y."/>
            <person name="Tchigvintsev A."/>
            <person name="Flick R."/>
            <person name="Denaro R."/>
            <person name="Genovese M."/>
            <person name="Albar J.P."/>
            <person name="Reva O.N."/>
            <person name="Martinez-Gomariz M."/>
            <person name="Tran H."/>
            <person name="Ferrer M."/>
            <person name="Savchenko A."/>
            <person name="Yakunin A.F."/>
            <person name="Yakimov M.M."/>
            <person name="Golyshina O.V."/>
            <person name="Reinhardt R."/>
            <person name="Golyshin P.N."/>
        </authorList>
    </citation>
    <scope>NUCLEOTIDE SEQUENCE [LARGE SCALE GENOMIC DNA]</scope>
</reference>
<keyword evidence="7" id="KW-0067">ATP-binding</keyword>
<dbReference type="InterPro" id="IPR004358">
    <property type="entry name" value="Sig_transdc_His_kin-like_C"/>
</dbReference>
<organism evidence="12 13">
    <name type="scientific">Oleispira antarctica RB-8</name>
    <dbReference type="NCBI Taxonomy" id="698738"/>
    <lineage>
        <taxon>Bacteria</taxon>
        <taxon>Pseudomonadati</taxon>
        <taxon>Pseudomonadota</taxon>
        <taxon>Gammaproteobacteria</taxon>
        <taxon>Oceanospirillales</taxon>
        <taxon>Oceanospirillaceae</taxon>
        <taxon>Oleispira</taxon>
    </lineage>
</organism>
<dbReference type="EMBL" id="FO203512">
    <property type="protein sequence ID" value="CCK77146.1"/>
    <property type="molecule type" value="Genomic_DNA"/>
</dbReference>
<dbReference type="Gene3D" id="1.10.287.130">
    <property type="match status" value="1"/>
</dbReference>
<dbReference type="SMART" id="SM00387">
    <property type="entry name" value="HATPase_c"/>
    <property type="match status" value="1"/>
</dbReference>
<dbReference type="CDD" id="cd00130">
    <property type="entry name" value="PAS"/>
    <property type="match status" value="1"/>
</dbReference>
<dbReference type="GO" id="GO:0000155">
    <property type="term" value="F:phosphorelay sensor kinase activity"/>
    <property type="evidence" value="ECO:0007669"/>
    <property type="project" value="InterPro"/>
</dbReference>
<dbReference type="Proteomes" id="UP000032749">
    <property type="component" value="Chromosome"/>
</dbReference>
<dbReference type="InterPro" id="IPR005467">
    <property type="entry name" value="His_kinase_dom"/>
</dbReference>
<keyword evidence="13" id="KW-1185">Reference proteome</keyword>
<dbReference type="Pfam" id="PF00989">
    <property type="entry name" value="PAS"/>
    <property type="match status" value="1"/>
</dbReference>
<evidence type="ECO:0000256" key="8">
    <source>
        <dbReference type="ARBA" id="ARBA00023012"/>
    </source>
</evidence>
<dbReference type="PANTHER" id="PTHR43065:SF42">
    <property type="entry name" value="TWO-COMPONENT SENSOR PPRA"/>
    <property type="match status" value="1"/>
</dbReference>
<keyword evidence="5" id="KW-0547">Nucleotide-binding</keyword>
<evidence type="ECO:0000259" key="11">
    <source>
        <dbReference type="PROSITE" id="PS50112"/>
    </source>
</evidence>
<dbReference type="InterPro" id="IPR035965">
    <property type="entry name" value="PAS-like_dom_sf"/>
</dbReference>
<dbReference type="PROSITE" id="PS50109">
    <property type="entry name" value="HIS_KIN"/>
    <property type="match status" value="1"/>
</dbReference>
<dbReference type="AlphaFoldDB" id="R4YPR1"/>
<evidence type="ECO:0000256" key="9">
    <source>
        <dbReference type="SAM" id="Phobius"/>
    </source>
</evidence>
<evidence type="ECO:0000256" key="5">
    <source>
        <dbReference type="ARBA" id="ARBA00022741"/>
    </source>
</evidence>
<dbReference type="InterPro" id="IPR013767">
    <property type="entry name" value="PAS_fold"/>
</dbReference>
<dbReference type="PANTHER" id="PTHR43065">
    <property type="entry name" value="SENSOR HISTIDINE KINASE"/>
    <property type="match status" value="1"/>
</dbReference>
<keyword evidence="6" id="KW-0418">Kinase</keyword>
<dbReference type="InterPro" id="IPR003594">
    <property type="entry name" value="HATPase_dom"/>
</dbReference>
<dbReference type="Pfam" id="PF02518">
    <property type="entry name" value="HATPase_c"/>
    <property type="match status" value="1"/>
</dbReference>
<proteinExistence type="predicted"/>
<dbReference type="SUPFAM" id="SSF55785">
    <property type="entry name" value="PYP-like sensor domain (PAS domain)"/>
    <property type="match status" value="1"/>
</dbReference>
<gene>
    <name evidence="12" type="ORF">OLEAN_C29700</name>
</gene>
<feature type="domain" description="Histidine kinase" evidence="10">
    <location>
        <begin position="409"/>
        <end position="653"/>
    </location>
</feature>
<dbReference type="STRING" id="698738.OLEAN_C29700"/>
<keyword evidence="9" id="KW-0812">Transmembrane</keyword>
<protein>
    <recommendedName>
        <fullName evidence="2">histidine kinase</fullName>
        <ecNumber evidence="2">2.7.13.3</ecNumber>
    </recommendedName>
</protein>
<dbReference type="SUPFAM" id="SSF55874">
    <property type="entry name" value="ATPase domain of HSP90 chaperone/DNA topoisomerase II/histidine kinase"/>
    <property type="match status" value="1"/>
</dbReference>
<dbReference type="PRINTS" id="PR00344">
    <property type="entry name" value="BCTRLSENSOR"/>
</dbReference>
<evidence type="ECO:0000313" key="13">
    <source>
        <dbReference type="Proteomes" id="UP000032749"/>
    </source>
</evidence>
<dbReference type="CDD" id="cd00082">
    <property type="entry name" value="HisKA"/>
    <property type="match status" value="1"/>
</dbReference>
<dbReference type="InterPro" id="IPR036097">
    <property type="entry name" value="HisK_dim/P_sf"/>
</dbReference>
<dbReference type="GO" id="GO:0005524">
    <property type="term" value="F:ATP binding"/>
    <property type="evidence" value="ECO:0007669"/>
    <property type="project" value="UniProtKB-KW"/>
</dbReference>
<sequence>MLIRQKVITATIFTCIFIVILATTAYILAADRIGREQLAPQISRSFADIFQLQLQQNPDDILALKAIANSMVQHYQIQEIAFYNAKNERIIYVCSNTCLRNAPIKFNPKSVKHRIASNHHFIYSLHSNNSDTPLRLIIESKIGLARFFYADTASTALLIVSISTLLLFFLYNSIRFWQRSPYQNLLMTIEKIQSQPDNSIRFDLKDADTAKLSEALNTLIIINEDRKIILTKEKEKAESARIRAIRLSNETRHTNEKLAREITIRRSVESQLTHTRSILDSIIDSMPSALFTLDNNGYIIQCNQQAADWLACERHPLVGKRLSNYIEELKDFNTLINQSLTENCVKKIERLKLSLPIGTFPADIAIYPLKDNNLQGLVIRIDDISQREKMEEVIMQTEKMKSVGGLAAGMAHEINNPLGAILQGIQNIQRRIQVDNEKNKEIAASHNLDLKAMTGYLEQRQILKFINNIQDAGKRAASIVSNMLQFSRGNQKQLSPTLIKDLIERSLNLARADLELKNITIHLSYIDETLLFHCIPSELEQVILNLLQNSAQALSHYQPSHTDENWTPQINLSATQDNSHTYIKVKDNGPGMSKEVRRRIFEPFFTTKDIGAGTGLGLSVSYFIITAHHHGELEIESKPNQGACFTLKIPNQPLLPKP</sequence>
<dbReference type="NCBIfam" id="TIGR00229">
    <property type="entry name" value="sensory_box"/>
    <property type="match status" value="1"/>
</dbReference>
<keyword evidence="3" id="KW-0597">Phosphoprotein</keyword>
<keyword evidence="9" id="KW-1133">Transmembrane helix</keyword>
<feature type="transmembrane region" description="Helical" evidence="9">
    <location>
        <begin position="6"/>
        <end position="29"/>
    </location>
</feature>
<evidence type="ECO:0000313" key="12">
    <source>
        <dbReference type="EMBL" id="CCK77146.1"/>
    </source>
</evidence>
<keyword evidence="9" id="KW-0472">Membrane</keyword>
<dbReference type="SUPFAM" id="SSF47384">
    <property type="entry name" value="Homodimeric domain of signal transducing histidine kinase"/>
    <property type="match status" value="1"/>
</dbReference>
<evidence type="ECO:0000256" key="1">
    <source>
        <dbReference type="ARBA" id="ARBA00000085"/>
    </source>
</evidence>
<dbReference type="InterPro" id="IPR000014">
    <property type="entry name" value="PAS"/>
</dbReference>
<keyword evidence="4" id="KW-0808">Transferase</keyword>
<accession>R4YPR1</accession>
<dbReference type="SMART" id="SM00091">
    <property type="entry name" value="PAS"/>
    <property type="match status" value="1"/>
</dbReference>
<evidence type="ECO:0000256" key="7">
    <source>
        <dbReference type="ARBA" id="ARBA00022840"/>
    </source>
</evidence>
<feature type="domain" description="PAS" evidence="11">
    <location>
        <begin position="275"/>
        <end position="329"/>
    </location>
</feature>
<evidence type="ECO:0000256" key="2">
    <source>
        <dbReference type="ARBA" id="ARBA00012438"/>
    </source>
</evidence>
<comment type="catalytic activity">
    <reaction evidence="1">
        <text>ATP + protein L-histidine = ADP + protein N-phospho-L-histidine.</text>
        <dbReference type="EC" id="2.7.13.3"/>
    </reaction>
</comment>
<dbReference type="Gene3D" id="3.30.565.10">
    <property type="entry name" value="Histidine kinase-like ATPase, C-terminal domain"/>
    <property type="match status" value="1"/>
</dbReference>
<dbReference type="PATRIC" id="fig|698738.3.peg.3084"/>
<dbReference type="HOGENOM" id="CLU_021149_1_0_6"/>
<dbReference type="PROSITE" id="PS50112">
    <property type="entry name" value="PAS"/>
    <property type="match status" value="1"/>
</dbReference>
<dbReference type="GO" id="GO:0006355">
    <property type="term" value="P:regulation of DNA-templated transcription"/>
    <property type="evidence" value="ECO:0007669"/>
    <property type="project" value="InterPro"/>
</dbReference>
<dbReference type="OrthoDB" id="1931120at2"/>